<feature type="compositionally biased region" description="Polar residues" evidence="1">
    <location>
        <begin position="1"/>
        <end position="11"/>
    </location>
</feature>
<evidence type="ECO:0000313" key="3">
    <source>
        <dbReference type="Proteomes" id="UP000204095"/>
    </source>
</evidence>
<reference evidence="2 3" key="1">
    <citation type="journal article" date="2007" name="Virology">
        <title>Sequence and annotation of the 314-kb MT325 and the 321-kb FR483 viruses that infect Chlorella Pbi.</title>
        <authorList>
            <person name="Fitzgerald L.A."/>
            <person name="Graves M.V."/>
            <person name="Li X."/>
            <person name="Feldblyum T."/>
            <person name="Hartigan J."/>
            <person name="Van Etten J.L."/>
        </authorList>
    </citation>
    <scope>NUCLEOTIDE SEQUENCE [LARGE SCALE GENOMIC DNA]</scope>
    <source>
        <strain evidence="2 3">FR483</strain>
    </source>
</reference>
<protein>
    <submittedName>
        <fullName evidence="2">Uncharacterized protein n728R</fullName>
    </submittedName>
</protein>
<feature type="compositionally biased region" description="Low complexity" evidence="1">
    <location>
        <begin position="20"/>
        <end position="29"/>
    </location>
</feature>
<sequence>MTEPSMSSCSETCELDNSDPSTSASEMPSASSSTAAASSIIFAHSMSLFLYNLSIFSYLSSSSSSSRPVIAMKSPSSSSTSLYEAGRGFLSTSMGTNSEYSMSFSSPG</sequence>
<accession>A7J882</accession>
<name>A7J882_PBCVF</name>
<organism evidence="2 3">
    <name type="scientific">Paramecium bursaria Chlorella virus FR483</name>
    <name type="common">PBCV-FR483</name>
    <dbReference type="NCBI Taxonomy" id="399781"/>
    <lineage>
        <taxon>Viruses</taxon>
        <taxon>Varidnaviria</taxon>
        <taxon>Bamfordvirae</taxon>
        <taxon>Nucleocytoviricota</taxon>
        <taxon>Megaviricetes</taxon>
        <taxon>Algavirales</taxon>
        <taxon>Phycodnaviridae</taxon>
        <taxon>Chlorovirus</taxon>
        <taxon>Chlorovirus conductrix</taxon>
        <taxon>Paramecium bursaria Chlorella virus A1</taxon>
    </lineage>
</organism>
<dbReference type="RefSeq" id="YP_001426360.1">
    <property type="nucleotide sequence ID" value="NC_008603.1"/>
</dbReference>
<evidence type="ECO:0000313" key="2">
    <source>
        <dbReference type="EMBL" id="ABT16013.1"/>
    </source>
</evidence>
<feature type="region of interest" description="Disordered" evidence="1">
    <location>
        <begin position="1"/>
        <end position="29"/>
    </location>
</feature>
<evidence type="ECO:0000256" key="1">
    <source>
        <dbReference type="SAM" id="MobiDB-lite"/>
    </source>
</evidence>
<dbReference type="GeneID" id="5469763"/>
<dbReference type="EMBL" id="DQ890022">
    <property type="protein sequence ID" value="ABT16013.1"/>
    <property type="molecule type" value="Genomic_DNA"/>
</dbReference>
<gene>
    <name evidence="2" type="primary">n728R</name>
    <name evidence="2" type="ORF">FR483_n728R</name>
</gene>
<dbReference type="KEGG" id="vg:5469763"/>
<proteinExistence type="predicted"/>
<dbReference type="Proteomes" id="UP000204095">
    <property type="component" value="Segment"/>
</dbReference>
<organismHost>
    <name type="scientific">Paramecium bursaria</name>
    <dbReference type="NCBI Taxonomy" id="74790"/>
</organismHost>